<proteinExistence type="predicted"/>
<accession>A0ABQ9GNQ1</accession>
<evidence type="ECO:0000313" key="3">
    <source>
        <dbReference type="Proteomes" id="UP001159363"/>
    </source>
</evidence>
<protein>
    <submittedName>
        <fullName evidence="2">Uncharacterized protein</fullName>
    </submittedName>
</protein>
<gene>
    <name evidence="2" type="ORF">PR048_024461</name>
</gene>
<feature type="region of interest" description="Disordered" evidence="1">
    <location>
        <begin position="59"/>
        <end position="78"/>
    </location>
</feature>
<name>A0ABQ9GNQ1_9NEOP</name>
<organism evidence="2 3">
    <name type="scientific">Dryococelus australis</name>
    <dbReference type="NCBI Taxonomy" id="614101"/>
    <lineage>
        <taxon>Eukaryota</taxon>
        <taxon>Metazoa</taxon>
        <taxon>Ecdysozoa</taxon>
        <taxon>Arthropoda</taxon>
        <taxon>Hexapoda</taxon>
        <taxon>Insecta</taxon>
        <taxon>Pterygota</taxon>
        <taxon>Neoptera</taxon>
        <taxon>Polyneoptera</taxon>
        <taxon>Phasmatodea</taxon>
        <taxon>Verophasmatodea</taxon>
        <taxon>Anareolatae</taxon>
        <taxon>Phasmatidae</taxon>
        <taxon>Eurycanthinae</taxon>
        <taxon>Dryococelus</taxon>
    </lineage>
</organism>
<sequence>MLERGGGGHFTYSNHLQDAARPLVASPLAPPQGPALPNYHSNGQKINYKCVFRSHSPSRTCGPSLEVKEGGASEEEGGGGPCEVRVICDISGNHPEYIWRCARSLLVGSRWLSGYNARLPPRPGHFRIFASGNRAGRCRWSAGFLGDLPLSPPLHSGAAPCSPPFTFIGSQDLAVNSFIPTVDSRLRATGNPVDWSDRWEPRARTGGPPRCLATSAARADSRPSKRRGARRAGLTTPPQASALAKVVLRRRDSRTSSSSPPPLGGHGVASSSRLISEIAPRQTRPIPRWREGSTTPRKQLRSNLLLSSVTLNEHPSTPETSLKAKQSSMALMKTMTNATGPMPHMLAEGLLAEGLLAEGLLAEGLLAEGLLAEGLFSMLIDILRIDINRSKRSINKVNIGGPTTRCDSGRGAR</sequence>
<evidence type="ECO:0000256" key="1">
    <source>
        <dbReference type="SAM" id="MobiDB-lite"/>
    </source>
</evidence>
<comment type="caution">
    <text evidence="2">The sequence shown here is derived from an EMBL/GenBank/DDBJ whole genome shotgun (WGS) entry which is preliminary data.</text>
</comment>
<feature type="region of interest" description="Disordered" evidence="1">
    <location>
        <begin position="190"/>
        <end position="297"/>
    </location>
</feature>
<reference evidence="2 3" key="1">
    <citation type="submission" date="2023-02" db="EMBL/GenBank/DDBJ databases">
        <title>LHISI_Scaffold_Assembly.</title>
        <authorList>
            <person name="Stuart O.P."/>
            <person name="Cleave R."/>
            <person name="Magrath M.J.L."/>
            <person name="Mikheyev A.S."/>
        </authorList>
    </citation>
    <scope>NUCLEOTIDE SEQUENCE [LARGE SCALE GENOMIC DNA]</scope>
    <source>
        <strain evidence="2">Daus_M_001</strain>
        <tissue evidence="2">Leg muscle</tissue>
    </source>
</reference>
<evidence type="ECO:0000313" key="2">
    <source>
        <dbReference type="EMBL" id="KAJ8873639.1"/>
    </source>
</evidence>
<dbReference type="EMBL" id="JARBHB010000010">
    <property type="protein sequence ID" value="KAJ8873639.1"/>
    <property type="molecule type" value="Genomic_DNA"/>
</dbReference>
<dbReference type="Proteomes" id="UP001159363">
    <property type="component" value="Chromosome 9"/>
</dbReference>
<keyword evidence="3" id="KW-1185">Reference proteome</keyword>